<dbReference type="EMBL" id="VSSQ01022781">
    <property type="protein sequence ID" value="MPM69302.1"/>
    <property type="molecule type" value="Genomic_DNA"/>
</dbReference>
<evidence type="ECO:0000313" key="1">
    <source>
        <dbReference type="EMBL" id="MPM69302.1"/>
    </source>
</evidence>
<name>A0A645BVL8_9ZZZZ</name>
<proteinExistence type="predicted"/>
<accession>A0A645BVL8</accession>
<gene>
    <name evidence="1" type="ORF">SDC9_116247</name>
</gene>
<organism evidence="1">
    <name type="scientific">bioreactor metagenome</name>
    <dbReference type="NCBI Taxonomy" id="1076179"/>
    <lineage>
        <taxon>unclassified sequences</taxon>
        <taxon>metagenomes</taxon>
        <taxon>ecological metagenomes</taxon>
    </lineage>
</organism>
<sequence length="122" mass="12989">MHGAPRKGGVELGIGCGGGFWRGRGRGVFADHRGRDTAAARLRKGQLVFAHRQRYFNCKAAACGPARHLCAAKIQRQCGVRRAQHDHGVTGDTGTVRRVANGKAGRSARRGDCDGGVKIADQ</sequence>
<protein>
    <submittedName>
        <fullName evidence="1">Uncharacterized protein</fullName>
    </submittedName>
</protein>
<comment type="caution">
    <text evidence="1">The sequence shown here is derived from an EMBL/GenBank/DDBJ whole genome shotgun (WGS) entry which is preliminary data.</text>
</comment>
<dbReference type="AlphaFoldDB" id="A0A645BVL8"/>
<reference evidence="1" key="1">
    <citation type="submission" date="2019-08" db="EMBL/GenBank/DDBJ databases">
        <authorList>
            <person name="Kucharzyk K."/>
            <person name="Murdoch R.W."/>
            <person name="Higgins S."/>
            <person name="Loffler F."/>
        </authorList>
    </citation>
    <scope>NUCLEOTIDE SEQUENCE</scope>
</reference>